<feature type="region of interest" description="Disordered" evidence="2">
    <location>
        <begin position="96"/>
        <end position="139"/>
    </location>
</feature>
<evidence type="ECO:0000313" key="4">
    <source>
        <dbReference type="EMBL" id="KAL3682944.1"/>
    </source>
</evidence>
<dbReference type="EMBL" id="JBJQOH010000006">
    <property type="protein sequence ID" value="KAL3682944.1"/>
    <property type="molecule type" value="Genomic_DNA"/>
</dbReference>
<dbReference type="Proteomes" id="UP001633002">
    <property type="component" value="Unassembled WGS sequence"/>
</dbReference>
<protein>
    <recommendedName>
        <fullName evidence="3">CCHC-type domain-containing protein</fullName>
    </recommendedName>
</protein>
<dbReference type="InterPro" id="IPR001878">
    <property type="entry name" value="Znf_CCHC"/>
</dbReference>
<evidence type="ECO:0000256" key="1">
    <source>
        <dbReference type="PROSITE-ProRule" id="PRU00047"/>
    </source>
</evidence>
<dbReference type="PANTHER" id="PTHR31286:SF180">
    <property type="entry name" value="OS10G0362600 PROTEIN"/>
    <property type="match status" value="1"/>
</dbReference>
<gene>
    <name evidence="4" type="ORF">R1sor_000966</name>
</gene>
<proteinExistence type="predicted"/>
<feature type="compositionally biased region" description="Acidic residues" evidence="2">
    <location>
        <begin position="109"/>
        <end position="122"/>
    </location>
</feature>
<keyword evidence="1" id="KW-0863">Zinc-finger</keyword>
<dbReference type="PANTHER" id="PTHR31286">
    <property type="entry name" value="GLYCINE-RICH CELL WALL STRUCTURAL PROTEIN 1.8-LIKE"/>
    <property type="match status" value="1"/>
</dbReference>
<keyword evidence="1" id="KW-0862">Zinc</keyword>
<evidence type="ECO:0000313" key="5">
    <source>
        <dbReference type="Proteomes" id="UP001633002"/>
    </source>
</evidence>
<reference evidence="4 5" key="1">
    <citation type="submission" date="2024-09" db="EMBL/GenBank/DDBJ databases">
        <title>Chromosome-scale assembly of Riccia sorocarpa.</title>
        <authorList>
            <person name="Paukszto L."/>
        </authorList>
    </citation>
    <scope>NUCLEOTIDE SEQUENCE [LARGE SCALE GENOMIC DNA]</scope>
    <source>
        <strain evidence="4">LP-2024</strain>
        <tissue evidence="4">Aerial parts of the thallus</tissue>
    </source>
</reference>
<dbReference type="SUPFAM" id="SSF57756">
    <property type="entry name" value="Retrovirus zinc finger-like domains"/>
    <property type="match status" value="1"/>
</dbReference>
<dbReference type="PROSITE" id="PS50158">
    <property type="entry name" value="ZF_CCHC"/>
    <property type="match status" value="1"/>
</dbReference>
<feature type="domain" description="CCHC-type" evidence="3">
    <location>
        <begin position="76"/>
        <end position="90"/>
    </location>
</feature>
<evidence type="ECO:0000259" key="3">
    <source>
        <dbReference type="PROSITE" id="PS50158"/>
    </source>
</evidence>
<organism evidence="4 5">
    <name type="scientific">Riccia sorocarpa</name>
    <dbReference type="NCBI Taxonomy" id="122646"/>
    <lineage>
        <taxon>Eukaryota</taxon>
        <taxon>Viridiplantae</taxon>
        <taxon>Streptophyta</taxon>
        <taxon>Embryophyta</taxon>
        <taxon>Marchantiophyta</taxon>
        <taxon>Marchantiopsida</taxon>
        <taxon>Marchantiidae</taxon>
        <taxon>Marchantiales</taxon>
        <taxon>Ricciaceae</taxon>
        <taxon>Riccia</taxon>
    </lineage>
</organism>
<accession>A0ABD3GYL1</accession>
<dbReference type="GO" id="GO:0008270">
    <property type="term" value="F:zinc ion binding"/>
    <property type="evidence" value="ECO:0007669"/>
    <property type="project" value="UniProtKB-KW"/>
</dbReference>
<dbReference type="Gene3D" id="4.10.60.10">
    <property type="entry name" value="Zinc finger, CCHC-type"/>
    <property type="match status" value="1"/>
</dbReference>
<dbReference type="InterPro" id="IPR040256">
    <property type="entry name" value="At4g02000-like"/>
</dbReference>
<keyword evidence="1" id="KW-0479">Metal-binding</keyword>
<evidence type="ECO:0000256" key="2">
    <source>
        <dbReference type="SAM" id="MobiDB-lite"/>
    </source>
</evidence>
<sequence>MGVDPMIERTGRDLLESLGPVLQMVRVTEAEEGKFANLRGCVLLDMTKPLPTVLHLNLNQVVKKVKIKYDHLPDACFECHERGHIAKFCPTLKNTKGKEKVVEPKEAEGDGFTEDADEDQQDGNDQNGNGDPPSNANPIVDSQLAVVLNSNGPETLQVENEEGEIPAEGPGQALDLNHSPAGTNISDQPGPYFSLKKTMCGERSRY</sequence>
<feature type="compositionally biased region" description="Basic and acidic residues" evidence="2">
    <location>
        <begin position="96"/>
        <end position="108"/>
    </location>
</feature>
<name>A0ABD3GYL1_9MARC</name>
<comment type="caution">
    <text evidence="4">The sequence shown here is derived from an EMBL/GenBank/DDBJ whole genome shotgun (WGS) entry which is preliminary data.</text>
</comment>
<dbReference type="InterPro" id="IPR036875">
    <property type="entry name" value="Znf_CCHC_sf"/>
</dbReference>
<feature type="region of interest" description="Disordered" evidence="2">
    <location>
        <begin position="158"/>
        <end position="206"/>
    </location>
</feature>
<dbReference type="AlphaFoldDB" id="A0ABD3GYL1"/>
<keyword evidence="5" id="KW-1185">Reference proteome</keyword>